<evidence type="ECO:0000256" key="9">
    <source>
        <dbReference type="SAM" id="Phobius"/>
    </source>
</evidence>
<protein>
    <submittedName>
        <fullName evidence="12">Putative glutamate receptor</fullName>
    </submittedName>
</protein>
<keyword evidence="4 9" id="KW-0812">Transmembrane</keyword>
<proteinExistence type="inferred from homology"/>
<evidence type="ECO:0000256" key="4">
    <source>
        <dbReference type="ARBA" id="ARBA00022692"/>
    </source>
</evidence>
<dbReference type="PANTHER" id="PTHR42643">
    <property type="entry name" value="IONOTROPIC RECEPTOR 20A-RELATED"/>
    <property type="match status" value="1"/>
</dbReference>
<keyword evidence="8" id="KW-0325">Glycoprotein</keyword>
<comment type="subcellular location">
    <subcellularLocation>
        <location evidence="1">Cell membrane</location>
        <topology evidence="1">Multi-pass membrane protein</topology>
    </subcellularLocation>
</comment>
<dbReference type="InterPro" id="IPR001320">
    <property type="entry name" value="Iontro_rcpt_C"/>
</dbReference>
<feature type="domain" description="Ionotropic glutamate receptor C-terminal" evidence="11">
    <location>
        <begin position="183"/>
        <end position="410"/>
    </location>
</feature>
<keyword evidence="5 9" id="KW-1133">Transmembrane helix</keyword>
<evidence type="ECO:0000256" key="5">
    <source>
        <dbReference type="ARBA" id="ARBA00022989"/>
    </source>
</evidence>
<keyword evidence="6 9" id="KW-0472">Membrane</keyword>
<feature type="chain" id="PRO_5016421716" evidence="10">
    <location>
        <begin position="20"/>
        <end position="485"/>
    </location>
</feature>
<evidence type="ECO:0000313" key="12">
    <source>
        <dbReference type="EMBL" id="OAD53155.1"/>
    </source>
</evidence>
<name>A0A310SFW8_9HYME</name>
<evidence type="ECO:0000256" key="7">
    <source>
        <dbReference type="ARBA" id="ARBA00023170"/>
    </source>
</evidence>
<evidence type="ECO:0000256" key="8">
    <source>
        <dbReference type="ARBA" id="ARBA00023180"/>
    </source>
</evidence>
<dbReference type="Proteomes" id="UP000250275">
    <property type="component" value="Unassembled WGS sequence"/>
</dbReference>
<dbReference type="Gene3D" id="1.10.287.70">
    <property type="match status" value="1"/>
</dbReference>
<feature type="signal peptide" evidence="10">
    <location>
        <begin position="1"/>
        <end position="19"/>
    </location>
</feature>
<dbReference type="SUPFAM" id="SSF53850">
    <property type="entry name" value="Periplasmic binding protein-like II"/>
    <property type="match status" value="1"/>
</dbReference>
<dbReference type="InterPro" id="IPR052192">
    <property type="entry name" value="Insect_Ionotropic_Sensory_Rcpt"/>
</dbReference>
<keyword evidence="3" id="KW-1003">Cell membrane</keyword>
<sequence>MRNLLLLVTIHEFLRPVQSVNGVIWDKELEDFVPIFSVPAFAAVNHELMNRSRELELYNFQGRIVKFSYYEETNIINSRANGTEVTGVIGEIWNILSEYLNFTLKPILTKEQTVGIADSKGKFSIGLLSHIERNETDVIARVEAHIKRSNIIQFTIPLWKYRLYIRREVKYVPTWMLKLFSRKVWFMILLMYFMLSFCSYLSQAGESKVTNKYSKTNLNDHFFYNFGMICGQGYFPSCSSKSSRIVELWLGLFSCLIRTAFGALLIGYMTQTTETPPFEDLNSLLDTTSYNILTINGSLPTLLLQVRNIFFSHLNLVKILFKNNKLYINRLQAGVSPEYNKTTQLRRHTIVNTEEEMYKTTCLTGKLWAIFQSADMKKARGIYFCRLNPAGKSMFTAWIVSGISWNFKHKRSIDVGILKLYEVGFMDLLKYRWIESKNVEEEVLNKTEPIMLEQVYLILLIFSGGLLISFIILLFENLIFYCKNK</sequence>
<evidence type="ECO:0000256" key="6">
    <source>
        <dbReference type="ARBA" id="ARBA00023136"/>
    </source>
</evidence>
<keyword evidence="7 12" id="KW-0675">Receptor</keyword>
<keyword evidence="13" id="KW-1185">Reference proteome</keyword>
<dbReference type="GO" id="GO:0005886">
    <property type="term" value="C:plasma membrane"/>
    <property type="evidence" value="ECO:0007669"/>
    <property type="project" value="UniProtKB-SubCell"/>
</dbReference>
<comment type="similarity">
    <text evidence="2">Belongs to the glutamate-gated ion channel (TC 1.A.10.1) family.</text>
</comment>
<gene>
    <name evidence="12" type="ORF">WN48_10719</name>
</gene>
<evidence type="ECO:0000259" key="11">
    <source>
        <dbReference type="Pfam" id="PF00060"/>
    </source>
</evidence>
<dbReference type="GO" id="GO:0015276">
    <property type="term" value="F:ligand-gated monoatomic ion channel activity"/>
    <property type="evidence" value="ECO:0007669"/>
    <property type="project" value="InterPro"/>
</dbReference>
<evidence type="ECO:0000256" key="10">
    <source>
        <dbReference type="SAM" id="SignalP"/>
    </source>
</evidence>
<accession>A0A310SFW8</accession>
<dbReference type="Pfam" id="PF00060">
    <property type="entry name" value="Lig_chan"/>
    <property type="match status" value="1"/>
</dbReference>
<evidence type="ECO:0000256" key="2">
    <source>
        <dbReference type="ARBA" id="ARBA00008685"/>
    </source>
</evidence>
<keyword evidence="10" id="KW-0732">Signal</keyword>
<evidence type="ECO:0000256" key="3">
    <source>
        <dbReference type="ARBA" id="ARBA00022475"/>
    </source>
</evidence>
<dbReference type="EMBL" id="KQ768431">
    <property type="protein sequence ID" value="OAD53155.1"/>
    <property type="molecule type" value="Genomic_DNA"/>
</dbReference>
<reference evidence="12 13" key="1">
    <citation type="submission" date="2015-07" db="EMBL/GenBank/DDBJ databases">
        <title>The genome of Eufriesea mexicana.</title>
        <authorList>
            <person name="Pan H."/>
            <person name="Kapheim K."/>
        </authorList>
    </citation>
    <scope>NUCLEOTIDE SEQUENCE [LARGE SCALE GENOMIC DNA]</scope>
    <source>
        <strain evidence="12">0111107269</strain>
        <tissue evidence="12">Whole body</tissue>
    </source>
</reference>
<dbReference type="PANTHER" id="PTHR42643:SF24">
    <property type="entry name" value="IONOTROPIC RECEPTOR 60A"/>
    <property type="match status" value="1"/>
</dbReference>
<feature type="transmembrane region" description="Helical" evidence="9">
    <location>
        <begin position="250"/>
        <end position="270"/>
    </location>
</feature>
<evidence type="ECO:0000256" key="1">
    <source>
        <dbReference type="ARBA" id="ARBA00004651"/>
    </source>
</evidence>
<feature type="transmembrane region" description="Helical" evidence="9">
    <location>
        <begin position="184"/>
        <end position="202"/>
    </location>
</feature>
<dbReference type="AlphaFoldDB" id="A0A310SFW8"/>
<feature type="transmembrane region" description="Helical" evidence="9">
    <location>
        <begin position="455"/>
        <end position="475"/>
    </location>
</feature>
<organism evidence="12 13">
    <name type="scientific">Eufriesea mexicana</name>
    <dbReference type="NCBI Taxonomy" id="516756"/>
    <lineage>
        <taxon>Eukaryota</taxon>
        <taxon>Metazoa</taxon>
        <taxon>Ecdysozoa</taxon>
        <taxon>Arthropoda</taxon>
        <taxon>Hexapoda</taxon>
        <taxon>Insecta</taxon>
        <taxon>Pterygota</taxon>
        <taxon>Neoptera</taxon>
        <taxon>Endopterygota</taxon>
        <taxon>Hymenoptera</taxon>
        <taxon>Apocrita</taxon>
        <taxon>Aculeata</taxon>
        <taxon>Apoidea</taxon>
        <taxon>Anthophila</taxon>
        <taxon>Apidae</taxon>
        <taxon>Eufriesea</taxon>
    </lineage>
</organism>
<dbReference type="GO" id="GO:0050906">
    <property type="term" value="P:detection of stimulus involved in sensory perception"/>
    <property type="evidence" value="ECO:0007669"/>
    <property type="project" value="UniProtKB-ARBA"/>
</dbReference>
<evidence type="ECO:0000313" key="13">
    <source>
        <dbReference type="Proteomes" id="UP000250275"/>
    </source>
</evidence>
<dbReference type="OrthoDB" id="7536459at2759"/>